<proteinExistence type="predicted"/>
<keyword evidence="3" id="KW-1185">Reference proteome</keyword>
<reference evidence="2" key="1">
    <citation type="submission" date="2023-06" db="EMBL/GenBank/DDBJ databases">
        <title>Gycomyces niveus sp.nov., a novel actinomycete isolated from soil in Shouguang.</title>
        <authorList>
            <person name="Yang X."/>
            <person name="Zhao J."/>
        </authorList>
    </citation>
    <scope>NUCLEOTIDE SEQUENCE</scope>
    <source>
        <strain evidence="2">NEAU C2</strain>
    </source>
</reference>
<evidence type="ECO:0000256" key="1">
    <source>
        <dbReference type="SAM" id="MobiDB-lite"/>
    </source>
</evidence>
<evidence type="ECO:0000313" key="2">
    <source>
        <dbReference type="EMBL" id="MDN3238582.1"/>
    </source>
</evidence>
<accession>A0ABT7YIX3</accession>
<organism evidence="2 3">
    <name type="scientific">Glycomyces tritici</name>
    <dbReference type="NCBI Taxonomy" id="2665176"/>
    <lineage>
        <taxon>Bacteria</taxon>
        <taxon>Bacillati</taxon>
        <taxon>Actinomycetota</taxon>
        <taxon>Actinomycetes</taxon>
        <taxon>Glycomycetales</taxon>
        <taxon>Glycomycetaceae</taxon>
        <taxon>Glycomyces</taxon>
    </lineage>
</organism>
<evidence type="ECO:0008006" key="4">
    <source>
        <dbReference type="Google" id="ProtNLM"/>
    </source>
</evidence>
<sequence length="138" mass="15625">MLDKVLITEAKRTKERSWMAEVSTVSLQQVLRDCHTAYQNFFDSLSGKRRGPRVGLPRFKRRAGTQTARFTRRGFALRRSGRLYVAKVGELKVAWSRDLPAEPSSVTLEPTRSRIAIADRKPGNPSQEEGGCQILEVH</sequence>
<protein>
    <recommendedName>
        <fullName evidence="4">Transposase</fullName>
    </recommendedName>
</protein>
<dbReference type="EMBL" id="JAUEMJ010000001">
    <property type="protein sequence ID" value="MDN3238582.1"/>
    <property type="molecule type" value="Genomic_DNA"/>
</dbReference>
<name>A0ABT7YIX3_9ACTN</name>
<dbReference type="Proteomes" id="UP001171902">
    <property type="component" value="Unassembled WGS sequence"/>
</dbReference>
<comment type="caution">
    <text evidence="2">The sequence shown here is derived from an EMBL/GenBank/DDBJ whole genome shotgun (WGS) entry which is preliminary data.</text>
</comment>
<gene>
    <name evidence="2" type="ORF">QWI33_02495</name>
</gene>
<feature type="region of interest" description="Disordered" evidence="1">
    <location>
        <begin position="118"/>
        <end position="138"/>
    </location>
</feature>
<evidence type="ECO:0000313" key="3">
    <source>
        <dbReference type="Proteomes" id="UP001171902"/>
    </source>
</evidence>
<dbReference type="RefSeq" id="WP_289954533.1">
    <property type="nucleotide sequence ID" value="NZ_JAUEMJ010000001.1"/>
</dbReference>